<accession>E2ZCV5</accession>
<dbReference type="Proteomes" id="UP000003195">
    <property type="component" value="Unassembled WGS sequence"/>
</dbReference>
<name>E2ZCV5_9FIRM</name>
<dbReference type="AlphaFoldDB" id="E2ZCV5"/>
<comment type="caution">
    <text evidence="1">The sequence shown here is derived from an EMBL/GenBank/DDBJ whole genome shotgun (WGS) entry which is preliminary data.</text>
</comment>
<reference evidence="1 2" key="1">
    <citation type="submission" date="2010-08" db="EMBL/GenBank/DDBJ databases">
        <authorList>
            <person name="Weinstock G."/>
            <person name="Sodergren E."/>
            <person name="Clifton S."/>
            <person name="Fulton L."/>
            <person name="Fulton B."/>
            <person name="Courtney L."/>
            <person name="Fronick C."/>
            <person name="Harrison M."/>
            <person name="Strong C."/>
            <person name="Farmer C."/>
            <person name="Delahaunty K."/>
            <person name="Markovic C."/>
            <person name="Hall O."/>
            <person name="Minx P."/>
            <person name="Tomlinson C."/>
            <person name="Mitreva M."/>
            <person name="Hou S."/>
            <person name="Chen J."/>
            <person name="Wollam A."/>
            <person name="Pepin K.H."/>
            <person name="Johnson M."/>
            <person name="Bhonagiri V."/>
            <person name="Zhang X."/>
            <person name="Suruliraj S."/>
            <person name="Warren W."/>
            <person name="Chinwalla A."/>
            <person name="Mardis E.R."/>
            <person name="Wilson R.K."/>
        </authorList>
    </citation>
    <scope>NUCLEOTIDE SEQUENCE [LARGE SCALE GENOMIC DNA]</scope>
    <source>
        <strain evidence="1 2">F0359</strain>
    </source>
</reference>
<evidence type="ECO:0000313" key="2">
    <source>
        <dbReference type="Proteomes" id="UP000003195"/>
    </source>
</evidence>
<dbReference type="OrthoDB" id="1624004at2"/>
<organism evidence="1 2">
    <name type="scientific">Megasphaera micronuciformis F0359</name>
    <dbReference type="NCBI Taxonomy" id="706434"/>
    <lineage>
        <taxon>Bacteria</taxon>
        <taxon>Bacillati</taxon>
        <taxon>Bacillota</taxon>
        <taxon>Negativicutes</taxon>
        <taxon>Veillonellales</taxon>
        <taxon>Veillonellaceae</taxon>
        <taxon>Megasphaera</taxon>
    </lineage>
</organism>
<gene>
    <name evidence="1" type="ORF">HMPREF9429_01059</name>
</gene>
<evidence type="ECO:0000313" key="1">
    <source>
        <dbReference type="EMBL" id="EFQ03876.1"/>
    </source>
</evidence>
<dbReference type="RefSeq" id="WP_006942145.1">
    <property type="nucleotide sequence ID" value="NZ_GL538208.1"/>
</dbReference>
<dbReference type="STRING" id="706434.HMPREF9429_01059"/>
<dbReference type="HOGENOM" id="CLU_1359066_0_0_9"/>
<dbReference type="EMBL" id="AECS01000037">
    <property type="protein sequence ID" value="EFQ03876.1"/>
    <property type="molecule type" value="Genomic_DNA"/>
</dbReference>
<proteinExistence type="predicted"/>
<protein>
    <submittedName>
        <fullName evidence="1">Uncharacterized protein</fullName>
    </submittedName>
</protein>
<dbReference type="eggNOG" id="ENOG5033EEK">
    <property type="taxonomic scope" value="Bacteria"/>
</dbReference>
<sequence length="201" mass="23059">MSFINKFIGTTSLQPVDTKIYDEALVLFNNAKAQNELLDGHLKSTVVQGSDVDVLPEAVGRFGFDKTSPVPVNGLFGAWSYLSRLRSLTTGGPVYFHLDEIKDGAACFEVINRSGRQAFYLWFDLYHPRQSREVPEGYILEREAVFPRGITYHDDDFPKNLYKKIRKEAKKRLNLEVFDKEAKYIDTEEASRSLEALREKR</sequence>
<keyword evidence="2" id="KW-1185">Reference proteome</keyword>